<name>A0A8H7EQU2_9FUNG</name>
<comment type="caution">
    <text evidence="2">The sequence shown here is derived from an EMBL/GenBank/DDBJ whole genome shotgun (WGS) entry which is preliminary data.</text>
</comment>
<feature type="compositionally biased region" description="Basic and acidic residues" evidence="1">
    <location>
        <begin position="64"/>
        <end position="74"/>
    </location>
</feature>
<dbReference type="EMBL" id="JABAYA010000188">
    <property type="protein sequence ID" value="KAF7722556.1"/>
    <property type="molecule type" value="Genomic_DNA"/>
</dbReference>
<keyword evidence="3" id="KW-1185">Reference proteome</keyword>
<dbReference type="Proteomes" id="UP000605846">
    <property type="component" value="Unassembled WGS sequence"/>
</dbReference>
<proteinExistence type="predicted"/>
<feature type="region of interest" description="Disordered" evidence="1">
    <location>
        <begin position="53"/>
        <end position="96"/>
    </location>
</feature>
<organism evidence="2 3">
    <name type="scientific">Apophysomyces ossiformis</name>
    <dbReference type="NCBI Taxonomy" id="679940"/>
    <lineage>
        <taxon>Eukaryota</taxon>
        <taxon>Fungi</taxon>
        <taxon>Fungi incertae sedis</taxon>
        <taxon>Mucoromycota</taxon>
        <taxon>Mucoromycotina</taxon>
        <taxon>Mucoromycetes</taxon>
        <taxon>Mucorales</taxon>
        <taxon>Mucorineae</taxon>
        <taxon>Mucoraceae</taxon>
        <taxon>Apophysomyces</taxon>
    </lineage>
</organism>
<evidence type="ECO:0000313" key="3">
    <source>
        <dbReference type="Proteomes" id="UP000605846"/>
    </source>
</evidence>
<gene>
    <name evidence="2" type="ORF">EC973_002946</name>
</gene>
<dbReference type="AlphaFoldDB" id="A0A8H7EQU2"/>
<protein>
    <submittedName>
        <fullName evidence="2">Uncharacterized protein</fullName>
    </submittedName>
</protein>
<evidence type="ECO:0000256" key="1">
    <source>
        <dbReference type="SAM" id="MobiDB-lite"/>
    </source>
</evidence>
<sequence>MSSYKKPTNKEILARAELANKMRQILEDQKRAAHSVLDDIEFEYPDERDWVDMDNSMLPNLPDETPRPDSHLSPDEEDDGLPPYRQLPDGTAELIG</sequence>
<accession>A0A8H7EQU2</accession>
<reference evidence="2" key="1">
    <citation type="submission" date="2020-01" db="EMBL/GenBank/DDBJ databases">
        <title>Genome Sequencing of Three Apophysomyces-Like Fungal Strains Confirms a Novel Fungal Genus in the Mucoromycota with divergent Burkholderia-like Endosymbiotic Bacteria.</title>
        <authorList>
            <person name="Stajich J.E."/>
            <person name="Macias A.M."/>
            <person name="Carter-House D."/>
            <person name="Lovett B."/>
            <person name="Kasson L.R."/>
            <person name="Berry K."/>
            <person name="Grigoriev I."/>
            <person name="Chang Y."/>
            <person name="Spatafora J."/>
            <person name="Kasson M.T."/>
        </authorList>
    </citation>
    <scope>NUCLEOTIDE SEQUENCE</scope>
    <source>
        <strain evidence="2">NRRL A-21654</strain>
    </source>
</reference>
<evidence type="ECO:0000313" key="2">
    <source>
        <dbReference type="EMBL" id="KAF7722556.1"/>
    </source>
</evidence>